<protein>
    <submittedName>
        <fullName evidence="2">Uncharacterized protein</fullName>
    </submittedName>
</protein>
<name>K6WUY5_9MICO</name>
<sequence>MSLDATREAAPRPPDGQLDRVGLWCARGATAAVLVLALIVWASLAGVYLGEHLARFAVYLLVVGFALGLLSFGLGLAGRRAVIAACGLAVVGCLALGTGAYAYMVASTAHEFCKEGAGLSPTADGATEYAVDPAAGTIVCGYQSEGTTLAVVSDVLEPIRFMGNRWGIG</sequence>
<keyword evidence="1" id="KW-1133">Transmembrane helix</keyword>
<evidence type="ECO:0000313" key="3">
    <source>
        <dbReference type="Proteomes" id="UP000008366"/>
    </source>
</evidence>
<dbReference type="Proteomes" id="UP000008366">
    <property type="component" value="Unassembled WGS sequence"/>
</dbReference>
<organism evidence="2 3">
    <name type="scientific">Kineosphaera limosa NBRC 100340</name>
    <dbReference type="NCBI Taxonomy" id="1184609"/>
    <lineage>
        <taxon>Bacteria</taxon>
        <taxon>Bacillati</taxon>
        <taxon>Actinomycetota</taxon>
        <taxon>Actinomycetes</taxon>
        <taxon>Micrococcales</taxon>
        <taxon>Dermatophilaceae</taxon>
        <taxon>Kineosphaera</taxon>
    </lineage>
</organism>
<keyword evidence="1" id="KW-0472">Membrane</keyword>
<proteinExistence type="predicted"/>
<keyword evidence="1" id="KW-0812">Transmembrane</keyword>
<dbReference type="AlphaFoldDB" id="K6WUY5"/>
<gene>
    <name evidence="2" type="ORF">KILIM_029_00060</name>
</gene>
<evidence type="ECO:0000313" key="2">
    <source>
        <dbReference type="EMBL" id="GAB95897.1"/>
    </source>
</evidence>
<evidence type="ECO:0000256" key="1">
    <source>
        <dbReference type="SAM" id="Phobius"/>
    </source>
</evidence>
<feature type="transmembrane region" description="Helical" evidence="1">
    <location>
        <begin position="81"/>
        <end position="104"/>
    </location>
</feature>
<keyword evidence="3" id="KW-1185">Reference proteome</keyword>
<comment type="caution">
    <text evidence="2">The sequence shown here is derived from an EMBL/GenBank/DDBJ whole genome shotgun (WGS) entry which is preliminary data.</text>
</comment>
<feature type="transmembrane region" description="Helical" evidence="1">
    <location>
        <begin position="21"/>
        <end position="44"/>
    </location>
</feature>
<reference evidence="2 3" key="1">
    <citation type="submission" date="2012-08" db="EMBL/GenBank/DDBJ databases">
        <title>Whole genome shotgun sequence of Kineosphaera limosa NBRC 100340.</title>
        <authorList>
            <person name="Yoshida I."/>
            <person name="Isaki S."/>
            <person name="Hosoyama A."/>
            <person name="Tsuchikane K."/>
            <person name="Katsumata H."/>
            <person name="Ando Y."/>
            <person name="Ohji S."/>
            <person name="Hamada M."/>
            <person name="Tamura T."/>
            <person name="Yamazoe A."/>
            <person name="Yamazaki S."/>
            <person name="Fujita N."/>
        </authorList>
    </citation>
    <scope>NUCLEOTIDE SEQUENCE [LARGE SCALE GENOMIC DNA]</scope>
    <source>
        <strain evidence="2 3">NBRC 100340</strain>
    </source>
</reference>
<accession>K6WUY5</accession>
<feature type="transmembrane region" description="Helical" evidence="1">
    <location>
        <begin position="56"/>
        <end position="74"/>
    </location>
</feature>
<dbReference type="EMBL" id="BAHD01000029">
    <property type="protein sequence ID" value="GAB95897.1"/>
    <property type="molecule type" value="Genomic_DNA"/>
</dbReference>